<sequence>MKKQMLFILGMVCALTFGQEVPNISPPTPEAAALGKFIDIPVSLHTGTPNISIPIVNIAEQEINIPVSLNYHASGIKVNEIASRVGLGWALNAGGMITRNVRGIADDDPQGFINTSNTVSNYFTSNASEKNLLFQNAIDGHQDYESDVYYFNYPGGSGKFFFDQNGGIYSHPKNDLIINYTKDNSNKIVGWEITTETGLIYTFGTIPGTLDTVLETKQSRIRAQNQNLPSAINFYTSGWYLTQIKDHKGNRIRFNYTRGTNEIEYWNILEQKKYIQASLNGDCTTPGVSLTFSEDRYFPTYLTSIVTPKGSIHFDYTISRTDLKNDKALSKIELKDTNNKIVDRYLFEYGYFTTSAWEHFGNYGDLDQRTKKLYLQKIKQQKGNTINQEHNFTYYQEHPFPERFSFDRDFWDYANGVDNQYLYPEFAYTTNTGPVHVDGGDRTVDESHAQTLLLKEIEYPTKGKTEFVYESNTVSGGAAFFAGNRLTSKLIIGSQVVNSNVPGETVSSNFTLNESGIVSYRTSFSQNCLGDPTRDCPTIKITKANGDLVLTFRNANETGVMDLEAGTYTISIKNGPFLSDGAADISFYKQTIENDNNNPSNVAKTGGLRIKEMRFKDDNGTILNTKKYTYNQFDNTGLSSGLSLNPPVFLIKNAPFRQGPNSCFFNVIQSNSIFPFNGQSTYHVGYTNVTAYNTDKEQGKTEYTYSFFADAGGFGSSNEYVWSENFYPFAPAVDYSHRRGLLIREKTYKYNKDRDTFDEVEEIYNTYKKQGDIRIDNIAMGYVGSAGAGYLGYDNLSERYLLEQTQKTNQYNSGAVKTTIQYGYDSGYQGRTMPIQTTTTDSNAETVVTKSYYPDDVISTTALGKALTTAEYNTISKLKKKATQHRIAAPIQQETYINGELTSRQRTKYKDWNTSIVLPEIVQSAKGDATLQDRIEYLDYDTNGNPLEVSQVDGRHIMYVWGYNNTQPIVKIDNASYTGIPAAVTTLINQLKTTSDTEDTAAEETTMRTLFKNLREHAYFANAQVSGYTYDPLIGLTSMTNPQGQTAYYRYDDMNRMQYALDQDQHVVEQVRYNYQGQQSDALGGVIIDTPGDQPKVPNQPATFTANTSGSGSANLYTWSVNGAQEQCGSGVSFTKTFTSEGTYEVKVLAYNTKHRVSHTMSVIVKYPELTTPLVNANYTHIVKGTNVDFSASSIGGGTGNLRYEWYLNNVKQTSTTTTFRYNPNTAGTYNVYFKVIDNESGKSVNSAIR</sequence>
<dbReference type="PROSITE" id="PS50093">
    <property type="entry name" value="PKD"/>
    <property type="match status" value="1"/>
</dbReference>
<dbReference type="OrthoDB" id="9814627at2"/>
<dbReference type="SUPFAM" id="SSF49299">
    <property type="entry name" value="PKD domain"/>
    <property type="match status" value="2"/>
</dbReference>
<dbReference type="EMBL" id="VLNR01000111">
    <property type="protein sequence ID" value="TSE03437.1"/>
    <property type="molecule type" value="Genomic_DNA"/>
</dbReference>
<evidence type="ECO:0000313" key="2">
    <source>
        <dbReference type="EMBL" id="TSE03437.1"/>
    </source>
</evidence>
<feature type="domain" description="PKD" evidence="1">
    <location>
        <begin position="1099"/>
        <end position="1165"/>
    </location>
</feature>
<organism evidence="2 3">
    <name type="scientific">Aquimarina algiphila</name>
    <dbReference type="NCBI Taxonomy" id="2047982"/>
    <lineage>
        <taxon>Bacteria</taxon>
        <taxon>Pseudomonadati</taxon>
        <taxon>Bacteroidota</taxon>
        <taxon>Flavobacteriia</taxon>
        <taxon>Flavobacteriales</taxon>
        <taxon>Flavobacteriaceae</taxon>
        <taxon>Aquimarina</taxon>
    </lineage>
</organism>
<comment type="caution">
    <text evidence="2">The sequence shown here is derived from an EMBL/GenBank/DDBJ whole genome shotgun (WGS) entry which is preliminary data.</text>
</comment>
<evidence type="ECO:0000259" key="1">
    <source>
        <dbReference type="PROSITE" id="PS50093"/>
    </source>
</evidence>
<dbReference type="InterPro" id="IPR035986">
    <property type="entry name" value="PKD_dom_sf"/>
</dbReference>
<gene>
    <name evidence="2" type="ORF">FOF46_29305</name>
</gene>
<dbReference type="RefSeq" id="WP_143918994.1">
    <property type="nucleotide sequence ID" value="NZ_VLNR01000111.1"/>
</dbReference>
<dbReference type="InterPro" id="IPR000601">
    <property type="entry name" value="PKD_dom"/>
</dbReference>
<dbReference type="InterPro" id="IPR013783">
    <property type="entry name" value="Ig-like_fold"/>
</dbReference>
<feature type="non-terminal residue" evidence="2">
    <location>
        <position position="1250"/>
    </location>
</feature>
<accession>A0A554VAX5</accession>
<reference evidence="2 3" key="1">
    <citation type="submission" date="2019-07" db="EMBL/GenBank/DDBJ databases">
        <title>The draft genome sequence of Aquimarina algiphila M91.</title>
        <authorList>
            <person name="Meng X."/>
        </authorList>
    </citation>
    <scope>NUCLEOTIDE SEQUENCE [LARGE SCALE GENOMIC DNA]</scope>
    <source>
        <strain evidence="2 3">M91</strain>
    </source>
</reference>
<dbReference type="Gene3D" id="2.60.40.10">
    <property type="entry name" value="Immunoglobulins"/>
    <property type="match status" value="2"/>
</dbReference>
<dbReference type="InterPro" id="IPR022409">
    <property type="entry name" value="PKD/Chitinase_dom"/>
</dbReference>
<keyword evidence="3" id="KW-1185">Reference proteome</keyword>
<dbReference type="Proteomes" id="UP000318833">
    <property type="component" value="Unassembled WGS sequence"/>
</dbReference>
<proteinExistence type="predicted"/>
<name>A0A554VAX5_9FLAO</name>
<dbReference type="CDD" id="cd00146">
    <property type="entry name" value="PKD"/>
    <property type="match status" value="2"/>
</dbReference>
<evidence type="ECO:0000313" key="3">
    <source>
        <dbReference type="Proteomes" id="UP000318833"/>
    </source>
</evidence>
<dbReference type="SMART" id="SM00089">
    <property type="entry name" value="PKD"/>
    <property type="match status" value="2"/>
</dbReference>
<protein>
    <submittedName>
        <fullName evidence="2">PKD domain-containing protein</fullName>
    </submittedName>
</protein>
<dbReference type="Pfam" id="PF00801">
    <property type="entry name" value="PKD"/>
    <property type="match status" value="1"/>
</dbReference>
<dbReference type="AlphaFoldDB" id="A0A554VAX5"/>